<feature type="domain" description="JAB1/MPN/MOV34 metalloenzyme" evidence="4">
    <location>
        <begin position="471"/>
        <end position="573"/>
    </location>
</feature>
<feature type="region of interest" description="Disordered" evidence="3">
    <location>
        <begin position="289"/>
        <end position="337"/>
    </location>
</feature>
<dbReference type="PANTHER" id="PTHR10410">
    <property type="entry name" value="EUKARYOTIC TRANSLATION INITIATION FACTOR 3 -RELATED"/>
    <property type="match status" value="1"/>
</dbReference>
<dbReference type="GO" id="GO:0008237">
    <property type="term" value="F:metallopeptidase activity"/>
    <property type="evidence" value="ECO:0007669"/>
    <property type="project" value="InterPro"/>
</dbReference>
<feature type="region of interest" description="Disordered" evidence="3">
    <location>
        <begin position="352"/>
        <end position="406"/>
    </location>
</feature>
<evidence type="ECO:0000313" key="6">
    <source>
        <dbReference type="Proteomes" id="UP000814243"/>
    </source>
</evidence>
<protein>
    <recommendedName>
        <fullName evidence="2">Myb-like, SWIRM and MPN domain-containing protein 1</fullName>
    </recommendedName>
</protein>
<name>A0A922SCA9_SPOEX</name>
<dbReference type="InterPro" id="IPR000555">
    <property type="entry name" value="JAMM/MPN+_dom"/>
</dbReference>
<dbReference type="Proteomes" id="UP000814243">
    <property type="component" value="Unassembled WGS sequence"/>
</dbReference>
<comment type="similarity">
    <text evidence="1">Belongs to the peptidase M67A family. MYSM1 subfamily.</text>
</comment>
<organism evidence="5 6">
    <name type="scientific">Spodoptera exigua</name>
    <name type="common">Beet armyworm</name>
    <name type="synonym">Noctua fulgens</name>
    <dbReference type="NCBI Taxonomy" id="7107"/>
    <lineage>
        <taxon>Eukaryota</taxon>
        <taxon>Metazoa</taxon>
        <taxon>Ecdysozoa</taxon>
        <taxon>Arthropoda</taxon>
        <taxon>Hexapoda</taxon>
        <taxon>Insecta</taxon>
        <taxon>Pterygota</taxon>
        <taxon>Neoptera</taxon>
        <taxon>Endopterygota</taxon>
        <taxon>Lepidoptera</taxon>
        <taxon>Glossata</taxon>
        <taxon>Ditrysia</taxon>
        <taxon>Noctuoidea</taxon>
        <taxon>Noctuidae</taxon>
        <taxon>Amphipyrinae</taxon>
        <taxon>Spodoptera</taxon>
    </lineage>
</organism>
<dbReference type="CDD" id="cd00167">
    <property type="entry name" value="SANT"/>
    <property type="match status" value="1"/>
</dbReference>
<proteinExistence type="inferred from homology"/>
<dbReference type="AlphaFoldDB" id="A0A922SCA9"/>
<feature type="compositionally biased region" description="Basic and acidic residues" evidence="3">
    <location>
        <begin position="388"/>
        <end position="400"/>
    </location>
</feature>
<evidence type="ECO:0000256" key="1">
    <source>
        <dbReference type="ARBA" id="ARBA00007194"/>
    </source>
</evidence>
<evidence type="ECO:0000256" key="2">
    <source>
        <dbReference type="ARBA" id="ARBA00032256"/>
    </source>
</evidence>
<dbReference type="InterPro" id="IPR001005">
    <property type="entry name" value="SANT/Myb"/>
</dbReference>
<evidence type="ECO:0000256" key="3">
    <source>
        <dbReference type="SAM" id="MobiDB-lite"/>
    </source>
</evidence>
<comment type="caution">
    <text evidence="5">The sequence shown here is derived from an EMBL/GenBank/DDBJ whole genome shotgun (WGS) entry which is preliminary data.</text>
</comment>
<feature type="compositionally biased region" description="Basic and acidic residues" evidence="3">
    <location>
        <begin position="322"/>
        <end position="334"/>
    </location>
</feature>
<accession>A0A922SCA9</accession>
<feature type="compositionally biased region" description="Acidic residues" evidence="3">
    <location>
        <begin position="367"/>
        <end position="379"/>
    </location>
</feature>
<sequence>MNTSTYEYVPLFGVDTEKLLLNPGVLTAFSVKKTVITKMADDDEIDILGDFSFNSCFAQNNQGIPSCSNREDTVHPQWLLDSTETNWYDKQNNRLKEGSPRKLYGNNASDKHINDVHTAWSARERDILIKEMAKYGRNVRKISQTLKTKTEAEIQALIEAEFGVNLETPSFGLDKPEDHEDVPAVVQEEIVTDDMTSINNVINMVTTGAPTINVPKKPFRKKNTNSKSLLKPDVLNDKKAELMAINPAEILYEDDLIIGSTESIGSDLDLTDIVSKNIVKYQAKVKAEKKIGNHRRKRSKNYDKGTTRNKSKELLKSPLGRQRKDSSLSEDSVKSPKMQIVLGSGQALPVSEGEQVIKIEKKKDSEPESDIEIDVDSDSESSTHKSTPTKEQRDKDKATEEPIAVPLSRFEPMPKRPKKINLDGGGGYTIMHTESGDLVALGAEPRRGRAPRKVPVQLLHCRVYNAEKPVRVHVSTLVLMDGHAHTSRGEVMGLLGGALRPAAPPVLTVSAYRPAAAAAGSTHCDMDPVSQSIAAESLRSAGTLVCGWHHSHPQFPAAPSAQDLLSQRGLQQALEWTHVPFLGFITSQHWPTGRTASQYRCIRVEDEEDAEIPTGYQLSVKLTPDLTADNLASFLQELRAVMVDNLSKNEFSVNVVKDVCPQAKMTYLEKCISSISHHLRSAGYEESDPLVQQLMQGIRDVFR</sequence>
<feature type="compositionally biased region" description="Basic and acidic residues" evidence="3">
    <location>
        <begin position="300"/>
        <end position="315"/>
    </location>
</feature>
<feature type="compositionally biased region" description="Basic and acidic residues" evidence="3">
    <location>
        <begin position="355"/>
        <end position="366"/>
    </location>
</feature>
<reference evidence="5" key="1">
    <citation type="journal article" date="2021" name="G3 (Bethesda)">
        <title>Genome and transcriptome analysis of the beet armyworm Spodoptera exigua reveals targets for pest control. .</title>
        <authorList>
            <person name="Simon S."/>
            <person name="Breeschoten T."/>
            <person name="Jansen H.J."/>
            <person name="Dirks R.P."/>
            <person name="Schranz M.E."/>
            <person name="Ros V.I.D."/>
        </authorList>
    </citation>
    <scope>NUCLEOTIDE SEQUENCE</scope>
    <source>
        <strain evidence="5">TB_SE_WUR_2020</strain>
    </source>
</reference>
<gene>
    <name evidence="5" type="ORF">HF086_015277</name>
</gene>
<evidence type="ECO:0000313" key="5">
    <source>
        <dbReference type="EMBL" id="KAH9632073.1"/>
    </source>
</evidence>
<dbReference type="Gene3D" id="1.20.58.1880">
    <property type="match status" value="1"/>
</dbReference>
<dbReference type="InterPro" id="IPR050242">
    <property type="entry name" value="JAMM_MPN+_peptidase_M67A"/>
</dbReference>
<dbReference type="EMBL" id="JACEFF010000730">
    <property type="protein sequence ID" value="KAH9632073.1"/>
    <property type="molecule type" value="Genomic_DNA"/>
</dbReference>
<evidence type="ECO:0000259" key="4">
    <source>
        <dbReference type="Pfam" id="PF01398"/>
    </source>
</evidence>
<dbReference type="Gene3D" id="3.40.140.10">
    <property type="entry name" value="Cytidine Deaminase, domain 2"/>
    <property type="match status" value="1"/>
</dbReference>
<dbReference type="Pfam" id="PF01398">
    <property type="entry name" value="JAB"/>
    <property type="match status" value="1"/>
</dbReference>
<dbReference type="SUPFAM" id="SSF102712">
    <property type="entry name" value="JAB1/MPN domain"/>
    <property type="match status" value="1"/>
</dbReference>